<dbReference type="eggNOG" id="COG0036">
    <property type="taxonomic scope" value="Bacteria"/>
</dbReference>
<dbReference type="SUPFAM" id="SSF51366">
    <property type="entry name" value="Ribulose-phoshate binding barrel"/>
    <property type="match status" value="1"/>
</dbReference>
<evidence type="ECO:0000256" key="4">
    <source>
        <dbReference type="ARBA" id="ARBA00001947"/>
    </source>
</evidence>
<evidence type="ECO:0000256" key="1">
    <source>
        <dbReference type="ARBA" id="ARBA00001782"/>
    </source>
</evidence>
<keyword evidence="13" id="KW-0170">Cobalt</keyword>
<dbReference type="Pfam" id="PF00834">
    <property type="entry name" value="Ribul_P_3_epim"/>
    <property type="match status" value="1"/>
</dbReference>
<evidence type="ECO:0000256" key="10">
    <source>
        <dbReference type="HAMAP-Rule" id="MF_02227"/>
    </source>
</evidence>
<dbReference type="GO" id="GO:0006098">
    <property type="term" value="P:pentose-phosphate shunt"/>
    <property type="evidence" value="ECO:0007669"/>
    <property type="project" value="UniProtKB-UniRule"/>
</dbReference>
<evidence type="ECO:0000313" key="15">
    <source>
        <dbReference type="EMBL" id="AEF81208.1"/>
    </source>
</evidence>
<dbReference type="NCBIfam" id="TIGR01163">
    <property type="entry name" value="rpe"/>
    <property type="match status" value="1"/>
</dbReference>
<keyword evidence="8 10" id="KW-0479">Metal-binding</keyword>
<feature type="binding site" evidence="10 13">
    <location>
        <position position="34"/>
    </location>
    <ligand>
        <name>a divalent metal cation</name>
        <dbReference type="ChEBI" id="CHEBI:60240"/>
    </ligand>
</feature>
<name>F5YC42_LEAAZ</name>
<comment type="cofactor">
    <cofactor evidence="3">
        <name>Co(2+)</name>
        <dbReference type="ChEBI" id="CHEBI:48828"/>
    </cofactor>
</comment>
<keyword evidence="13" id="KW-0464">Manganese</keyword>
<dbReference type="KEGG" id="taz:TREAZ_0531"/>
<dbReference type="HAMAP" id="MF_02227">
    <property type="entry name" value="RPE"/>
    <property type="match status" value="1"/>
</dbReference>
<dbReference type="InterPro" id="IPR013785">
    <property type="entry name" value="Aldolase_TIM"/>
</dbReference>
<evidence type="ECO:0000256" key="3">
    <source>
        <dbReference type="ARBA" id="ARBA00001941"/>
    </source>
</evidence>
<dbReference type="InterPro" id="IPR026019">
    <property type="entry name" value="Ribul_P_3_epim"/>
</dbReference>
<comment type="cofactor">
    <cofactor evidence="10 13">
        <name>a divalent metal cation</name>
        <dbReference type="ChEBI" id="CHEBI:60240"/>
    </cofactor>
    <text evidence="10 13">Binds 1 divalent metal cation per subunit.</text>
</comment>
<dbReference type="NCBIfam" id="NF004076">
    <property type="entry name" value="PRK05581.1-4"/>
    <property type="match status" value="1"/>
</dbReference>
<dbReference type="InParanoid" id="F5YC42"/>
<feature type="binding site" evidence="10 14">
    <location>
        <position position="9"/>
    </location>
    <ligand>
        <name>substrate</name>
    </ligand>
</feature>
<feature type="binding site" evidence="10 13">
    <location>
        <position position="176"/>
    </location>
    <ligand>
        <name>a divalent metal cation</name>
        <dbReference type="ChEBI" id="CHEBI:60240"/>
    </ligand>
</feature>
<dbReference type="CDD" id="cd00429">
    <property type="entry name" value="RPE"/>
    <property type="match status" value="1"/>
</dbReference>
<feature type="active site" description="Proton acceptor" evidence="10 12">
    <location>
        <position position="36"/>
    </location>
</feature>
<protein>
    <recommendedName>
        <fullName evidence="7 10">Ribulose-phosphate 3-epimerase</fullName>
        <ecNumber evidence="7 10">5.1.3.1</ecNumber>
    </recommendedName>
</protein>
<comment type="catalytic activity">
    <reaction evidence="1 10 11">
        <text>D-ribulose 5-phosphate = D-xylulose 5-phosphate</text>
        <dbReference type="Rhea" id="RHEA:13677"/>
        <dbReference type="ChEBI" id="CHEBI:57737"/>
        <dbReference type="ChEBI" id="CHEBI:58121"/>
        <dbReference type="EC" id="5.1.3.1"/>
    </reaction>
</comment>
<keyword evidence="10 11" id="KW-0119">Carbohydrate metabolism</keyword>
<feature type="binding site" evidence="14">
    <location>
        <position position="178"/>
    </location>
    <ligand>
        <name>substrate</name>
    </ligand>
</feature>
<reference evidence="16" key="1">
    <citation type="submission" date="2009-12" db="EMBL/GenBank/DDBJ databases">
        <title>Complete sequence of Treponema azotonutricium strain ZAS-9.</title>
        <authorList>
            <person name="Tetu S.G."/>
            <person name="Matson E."/>
            <person name="Ren Q."/>
            <person name="Seshadri R."/>
            <person name="Elbourne L."/>
            <person name="Hassan K.A."/>
            <person name="Durkin A."/>
            <person name="Radune D."/>
            <person name="Mohamoud Y."/>
            <person name="Shay R."/>
            <person name="Jin S."/>
            <person name="Zhang X."/>
            <person name="Lucey K."/>
            <person name="Ballor N.R."/>
            <person name="Ottesen E."/>
            <person name="Rosenthal R."/>
            <person name="Allen A."/>
            <person name="Leadbetter J.R."/>
            <person name="Paulsen I.T."/>
        </authorList>
    </citation>
    <scope>NUCLEOTIDE SEQUENCE [LARGE SCALE GENOMIC DNA]</scope>
    <source>
        <strain evidence="16">ATCC BAA-888 / DSM 13862 / ZAS-9</strain>
    </source>
</reference>
<accession>F5YC42</accession>
<comment type="pathway">
    <text evidence="10">Carbohydrate degradation.</text>
</comment>
<keyword evidence="16" id="KW-1185">Reference proteome</keyword>
<dbReference type="OrthoDB" id="1645589at2"/>
<reference evidence="15 16" key="2">
    <citation type="journal article" date="2011" name="ISME J.">
        <title>RNA-seq reveals cooperative metabolic interactions between two termite-gut spirochete species in co-culture.</title>
        <authorList>
            <person name="Rosenthal A.Z."/>
            <person name="Matson E.G."/>
            <person name="Eldar A."/>
            <person name="Leadbetter J.R."/>
        </authorList>
    </citation>
    <scope>NUCLEOTIDE SEQUENCE [LARGE SCALE GENOMIC DNA]</scope>
    <source>
        <strain evidence="16">ATCC BAA-888 / DSM 13862 / ZAS-9</strain>
    </source>
</reference>
<dbReference type="STRING" id="545695.TREAZ_0531"/>
<sequence>MKVPVIAPSVLAANFSRLAEAEAAIDASGAEWTHLDVMDGHFVPNLTFGPKMVSDLRPLSSSVFDVHLMVDNPGDFIALFANAGADYITFHIEAAVHAHRLIGAIRDLGKKPGISIVPSTPVSFIEELLPDLDLVLVMTVNPGFGGQALIPGCLEKAKSLARIRDERGLSFLISVDGGINAKTAEKAREAGVDVMVAGEAFFKAQDKKALVALLKGCTP</sequence>
<dbReference type="InterPro" id="IPR011060">
    <property type="entry name" value="RibuloseP-bd_barrel"/>
</dbReference>
<dbReference type="InterPro" id="IPR000056">
    <property type="entry name" value="Ribul_P_3_epim-like"/>
</dbReference>
<evidence type="ECO:0000256" key="6">
    <source>
        <dbReference type="ARBA" id="ARBA00009541"/>
    </source>
</evidence>
<dbReference type="GO" id="GO:0019323">
    <property type="term" value="P:pentose catabolic process"/>
    <property type="evidence" value="ECO:0007669"/>
    <property type="project" value="UniProtKB-UniRule"/>
</dbReference>
<dbReference type="AlphaFoldDB" id="F5YC42"/>
<gene>
    <name evidence="15" type="primary">rpe_1</name>
    <name evidence="10" type="synonym">rpe</name>
    <name evidence="15" type="ordered locus">TREAZ_0531</name>
</gene>
<dbReference type="FunFam" id="3.20.20.70:FF:000004">
    <property type="entry name" value="Ribulose-phosphate 3-epimerase"/>
    <property type="match status" value="1"/>
</dbReference>
<evidence type="ECO:0000313" key="16">
    <source>
        <dbReference type="Proteomes" id="UP000009222"/>
    </source>
</evidence>
<dbReference type="EMBL" id="CP001841">
    <property type="protein sequence ID" value="AEF81208.1"/>
    <property type="molecule type" value="Genomic_DNA"/>
</dbReference>
<dbReference type="FunCoup" id="F5YC42">
    <property type="interactions" value="443"/>
</dbReference>
<dbReference type="PANTHER" id="PTHR11749">
    <property type="entry name" value="RIBULOSE-5-PHOSPHATE-3-EPIMERASE"/>
    <property type="match status" value="1"/>
</dbReference>
<evidence type="ECO:0000256" key="9">
    <source>
        <dbReference type="ARBA" id="ARBA00023235"/>
    </source>
</evidence>
<dbReference type="EC" id="5.1.3.1" evidence="7 10"/>
<evidence type="ECO:0000256" key="13">
    <source>
        <dbReference type="PIRSR" id="PIRSR001461-2"/>
    </source>
</evidence>
<dbReference type="Gene3D" id="3.20.20.70">
    <property type="entry name" value="Aldolase class I"/>
    <property type="match status" value="1"/>
</dbReference>
<feature type="binding site" evidence="10 14">
    <location>
        <position position="67"/>
    </location>
    <ligand>
        <name>substrate</name>
    </ligand>
</feature>
<keyword evidence="13" id="KW-0862">Zinc</keyword>
<dbReference type="GO" id="GO:0004750">
    <property type="term" value="F:D-ribulose-phosphate 3-epimerase activity"/>
    <property type="evidence" value="ECO:0007669"/>
    <property type="project" value="UniProtKB-UniRule"/>
</dbReference>
<comment type="similarity">
    <text evidence="6 10 11">Belongs to the ribulose-phosphate 3-epimerase family.</text>
</comment>
<dbReference type="GO" id="GO:0046872">
    <property type="term" value="F:metal ion binding"/>
    <property type="evidence" value="ECO:0007669"/>
    <property type="project" value="UniProtKB-UniRule"/>
</dbReference>
<dbReference type="Proteomes" id="UP000009222">
    <property type="component" value="Chromosome"/>
</dbReference>
<feature type="binding site" evidence="10 13">
    <location>
        <position position="67"/>
    </location>
    <ligand>
        <name>a divalent metal cation</name>
        <dbReference type="ChEBI" id="CHEBI:60240"/>
    </ligand>
</feature>
<organism evidence="15 16">
    <name type="scientific">Leadbettera azotonutricia (strain ATCC BAA-888 / DSM 13862 / ZAS-9)</name>
    <name type="common">Treponema azotonutricium</name>
    <dbReference type="NCBI Taxonomy" id="545695"/>
    <lineage>
        <taxon>Bacteria</taxon>
        <taxon>Pseudomonadati</taxon>
        <taxon>Spirochaetota</taxon>
        <taxon>Spirochaetia</taxon>
        <taxon>Spirochaetales</taxon>
        <taxon>Breznakiellaceae</taxon>
        <taxon>Leadbettera</taxon>
    </lineage>
</organism>
<dbReference type="GO" id="GO:0005737">
    <property type="term" value="C:cytoplasm"/>
    <property type="evidence" value="ECO:0007669"/>
    <property type="project" value="UniProtKB-ARBA"/>
</dbReference>
<evidence type="ECO:0000256" key="2">
    <source>
        <dbReference type="ARBA" id="ARBA00001936"/>
    </source>
</evidence>
<comment type="cofactor">
    <cofactor evidence="4">
        <name>Zn(2+)</name>
        <dbReference type="ChEBI" id="CHEBI:29105"/>
    </cofactor>
</comment>
<comment type="caution">
    <text evidence="10">Lacks conserved residue(s) required for the propagation of feature annotation.</text>
</comment>
<feature type="binding site" evidence="10">
    <location>
        <begin position="176"/>
        <end position="178"/>
    </location>
    <ligand>
        <name>substrate</name>
    </ligand>
</feature>
<feature type="binding site" evidence="10 14">
    <location>
        <begin position="143"/>
        <end position="146"/>
    </location>
    <ligand>
        <name>substrate</name>
    </ligand>
</feature>
<dbReference type="HOGENOM" id="CLU_054856_2_1_12"/>
<comment type="function">
    <text evidence="10">Catalyzes the reversible epimerization of D-ribulose 5-phosphate to D-xylulose 5-phosphate.</text>
</comment>
<dbReference type="PIRSF" id="PIRSF001461">
    <property type="entry name" value="RPE"/>
    <property type="match status" value="1"/>
</dbReference>
<evidence type="ECO:0000256" key="11">
    <source>
        <dbReference type="PIRNR" id="PIRNR001461"/>
    </source>
</evidence>
<feature type="active site" description="Proton donor" evidence="10 12">
    <location>
        <position position="176"/>
    </location>
</feature>
<evidence type="ECO:0000256" key="12">
    <source>
        <dbReference type="PIRSR" id="PIRSR001461-1"/>
    </source>
</evidence>
<proteinExistence type="inferred from homology"/>
<evidence type="ECO:0000256" key="14">
    <source>
        <dbReference type="PIRSR" id="PIRSR001461-3"/>
    </source>
</evidence>
<dbReference type="RefSeq" id="WP_015711421.1">
    <property type="nucleotide sequence ID" value="NC_015577.1"/>
</dbReference>
<evidence type="ECO:0000256" key="5">
    <source>
        <dbReference type="ARBA" id="ARBA00001954"/>
    </source>
</evidence>
<feature type="binding site" evidence="10 13">
    <location>
        <position position="36"/>
    </location>
    <ligand>
        <name>a divalent metal cation</name>
        <dbReference type="ChEBI" id="CHEBI:60240"/>
    </ligand>
</feature>
<evidence type="ECO:0000256" key="7">
    <source>
        <dbReference type="ARBA" id="ARBA00013188"/>
    </source>
</evidence>
<keyword evidence="9 10" id="KW-0413">Isomerase</keyword>
<evidence type="ECO:0000256" key="8">
    <source>
        <dbReference type="ARBA" id="ARBA00022723"/>
    </source>
</evidence>
<comment type="cofactor">
    <cofactor evidence="5">
        <name>Fe(2+)</name>
        <dbReference type="ChEBI" id="CHEBI:29033"/>
    </cofactor>
</comment>
<comment type="cofactor">
    <cofactor evidence="2">
        <name>Mn(2+)</name>
        <dbReference type="ChEBI" id="CHEBI:29035"/>
    </cofactor>
</comment>